<dbReference type="Proteomes" id="UP001054889">
    <property type="component" value="Unassembled WGS sequence"/>
</dbReference>
<name>A0AAV5EXP5_ELECO</name>
<organism evidence="2 3">
    <name type="scientific">Eleusine coracana subsp. coracana</name>
    <dbReference type="NCBI Taxonomy" id="191504"/>
    <lineage>
        <taxon>Eukaryota</taxon>
        <taxon>Viridiplantae</taxon>
        <taxon>Streptophyta</taxon>
        <taxon>Embryophyta</taxon>
        <taxon>Tracheophyta</taxon>
        <taxon>Spermatophyta</taxon>
        <taxon>Magnoliopsida</taxon>
        <taxon>Liliopsida</taxon>
        <taxon>Poales</taxon>
        <taxon>Poaceae</taxon>
        <taxon>PACMAD clade</taxon>
        <taxon>Chloridoideae</taxon>
        <taxon>Cynodonteae</taxon>
        <taxon>Eleusininae</taxon>
        <taxon>Eleusine</taxon>
    </lineage>
</organism>
<keyword evidence="3" id="KW-1185">Reference proteome</keyword>
<evidence type="ECO:0000313" key="3">
    <source>
        <dbReference type="Proteomes" id="UP001054889"/>
    </source>
</evidence>
<evidence type="ECO:0000313" key="2">
    <source>
        <dbReference type="EMBL" id="GJN28184.1"/>
    </source>
</evidence>
<evidence type="ECO:0000256" key="1">
    <source>
        <dbReference type="SAM" id="MobiDB-lite"/>
    </source>
</evidence>
<accession>A0AAV5EXP5</accession>
<gene>
    <name evidence="2" type="primary">gb16281</name>
    <name evidence="2" type="ORF">PR202_gb16281</name>
</gene>
<feature type="region of interest" description="Disordered" evidence="1">
    <location>
        <begin position="1"/>
        <end position="25"/>
    </location>
</feature>
<comment type="caution">
    <text evidence="2">The sequence shown here is derived from an EMBL/GenBank/DDBJ whole genome shotgun (WGS) entry which is preliminary data.</text>
</comment>
<dbReference type="AlphaFoldDB" id="A0AAV5EXP5"/>
<reference evidence="2" key="1">
    <citation type="journal article" date="2018" name="DNA Res.">
        <title>Multiple hybrid de novo genome assembly of finger millet, an orphan allotetraploid crop.</title>
        <authorList>
            <person name="Hatakeyama M."/>
            <person name="Aluri S."/>
            <person name="Balachadran M.T."/>
            <person name="Sivarajan S.R."/>
            <person name="Patrignani A."/>
            <person name="Gruter S."/>
            <person name="Poveda L."/>
            <person name="Shimizu-Inatsugi R."/>
            <person name="Baeten J."/>
            <person name="Francoijs K.J."/>
            <person name="Nataraja K.N."/>
            <person name="Reddy Y.A.N."/>
            <person name="Phadnis S."/>
            <person name="Ravikumar R.L."/>
            <person name="Schlapbach R."/>
            <person name="Sreeman S.M."/>
            <person name="Shimizu K.K."/>
        </authorList>
    </citation>
    <scope>NUCLEOTIDE SEQUENCE</scope>
</reference>
<protein>
    <submittedName>
        <fullName evidence="2">Uncharacterized protein</fullName>
    </submittedName>
</protein>
<proteinExistence type="predicted"/>
<sequence>MPSSTTGGSRTRCPRSAGGRPASCRRPRCAVLDPQLGDPLTVVDHGRSAPSPPKEFCAVIADAGEIRVAIVDPQCKRGEIRLLHLHGVLGT</sequence>
<reference evidence="2" key="2">
    <citation type="submission" date="2021-12" db="EMBL/GenBank/DDBJ databases">
        <title>Resequencing data analysis of finger millet.</title>
        <authorList>
            <person name="Hatakeyama M."/>
            <person name="Aluri S."/>
            <person name="Balachadran M.T."/>
            <person name="Sivarajan S.R."/>
            <person name="Poveda L."/>
            <person name="Shimizu-Inatsugi R."/>
            <person name="Schlapbach R."/>
            <person name="Sreeman S.M."/>
            <person name="Shimizu K.K."/>
        </authorList>
    </citation>
    <scope>NUCLEOTIDE SEQUENCE</scope>
</reference>
<dbReference type="EMBL" id="BQKI01000080">
    <property type="protein sequence ID" value="GJN28184.1"/>
    <property type="molecule type" value="Genomic_DNA"/>
</dbReference>